<dbReference type="SFLD" id="SFLDS00019">
    <property type="entry name" value="Glutathione_Transferase_(cytos"/>
    <property type="match status" value="1"/>
</dbReference>
<feature type="domain" description="GST C-terminal" evidence="5">
    <location>
        <begin position="91"/>
        <end position="228"/>
    </location>
</feature>
<dbReference type="GO" id="GO:0006749">
    <property type="term" value="P:glutathione metabolic process"/>
    <property type="evidence" value="ECO:0007669"/>
    <property type="project" value="InterPro"/>
</dbReference>
<dbReference type="CDD" id="cd03185">
    <property type="entry name" value="GST_C_Tau"/>
    <property type="match status" value="1"/>
</dbReference>
<dbReference type="InterPro" id="IPR045074">
    <property type="entry name" value="GST_C_Tau"/>
</dbReference>
<dbReference type="InterPro" id="IPR045073">
    <property type="entry name" value="Omega/Tau-like"/>
</dbReference>
<dbReference type="PROSITE" id="PS51354">
    <property type="entry name" value="GLUTAREDOXIN_2"/>
    <property type="match status" value="1"/>
</dbReference>
<evidence type="ECO:0000313" key="6">
    <source>
        <dbReference type="EMBL" id="KAG6507031.1"/>
    </source>
</evidence>
<dbReference type="Pfam" id="PF02798">
    <property type="entry name" value="GST_N"/>
    <property type="match status" value="1"/>
</dbReference>
<gene>
    <name evidence="6" type="ORF">ZIOFF_032370</name>
</gene>
<dbReference type="InterPro" id="IPR040079">
    <property type="entry name" value="Glutathione_S-Trfase"/>
</dbReference>
<protein>
    <recommendedName>
        <fullName evidence="1">glutathione transferase</fullName>
        <ecNumber evidence="1">2.5.1.18</ecNumber>
    </recommendedName>
</protein>
<dbReference type="InterPro" id="IPR004045">
    <property type="entry name" value="Glutathione_S-Trfase_N"/>
</dbReference>
<dbReference type="SUPFAM" id="SSF52833">
    <property type="entry name" value="Thioredoxin-like"/>
    <property type="match status" value="1"/>
</dbReference>
<keyword evidence="2" id="KW-0808">Transferase</keyword>
<dbReference type="PROSITE" id="PS50404">
    <property type="entry name" value="GST_NTER"/>
    <property type="match status" value="1"/>
</dbReference>
<dbReference type="PANTHER" id="PTHR11260">
    <property type="entry name" value="GLUTATHIONE S-TRANSFERASE, GST, SUPERFAMILY, GST DOMAIN CONTAINING"/>
    <property type="match status" value="1"/>
</dbReference>
<comment type="caution">
    <text evidence="6">The sequence shown here is derived from an EMBL/GenBank/DDBJ whole genome shotgun (WGS) entry which is preliminary data.</text>
</comment>
<dbReference type="Gene3D" id="1.20.1050.10">
    <property type="match status" value="1"/>
</dbReference>
<dbReference type="PANTHER" id="PTHR11260:SF676">
    <property type="entry name" value="GLUTATHIONE S-TRANSFERASE U8"/>
    <property type="match status" value="1"/>
</dbReference>
<evidence type="ECO:0000256" key="3">
    <source>
        <dbReference type="ARBA" id="ARBA00047960"/>
    </source>
</evidence>
<dbReference type="PROSITE" id="PS50405">
    <property type="entry name" value="GST_CTER"/>
    <property type="match status" value="1"/>
</dbReference>
<name>A0A8J5GIX3_ZINOF</name>
<proteinExistence type="predicted"/>
<dbReference type="CDD" id="cd03058">
    <property type="entry name" value="GST_N_Tau"/>
    <property type="match status" value="1"/>
</dbReference>
<dbReference type="EC" id="2.5.1.18" evidence="1"/>
<dbReference type="Proteomes" id="UP000734854">
    <property type="component" value="Unassembled WGS sequence"/>
</dbReference>
<dbReference type="AlphaFoldDB" id="A0A8J5GIX3"/>
<dbReference type="InterPro" id="IPR010987">
    <property type="entry name" value="Glutathione-S-Trfase_C-like"/>
</dbReference>
<accession>A0A8J5GIX3</accession>
<dbReference type="EMBL" id="JACMSC010000009">
    <property type="protein sequence ID" value="KAG6507031.1"/>
    <property type="molecule type" value="Genomic_DNA"/>
</dbReference>
<comment type="catalytic activity">
    <reaction evidence="3">
        <text>RX + glutathione = an S-substituted glutathione + a halide anion + H(+)</text>
        <dbReference type="Rhea" id="RHEA:16437"/>
        <dbReference type="ChEBI" id="CHEBI:15378"/>
        <dbReference type="ChEBI" id="CHEBI:16042"/>
        <dbReference type="ChEBI" id="CHEBI:17792"/>
        <dbReference type="ChEBI" id="CHEBI:57925"/>
        <dbReference type="ChEBI" id="CHEBI:90779"/>
        <dbReference type="EC" id="2.5.1.18"/>
    </reaction>
</comment>
<dbReference type="SUPFAM" id="SSF47616">
    <property type="entry name" value="GST C-terminal domain-like"/>
    <property type="match status" value="1"/>
</dbReference>
<organism evidence="6 7">
    <name type="scientific">Zingiber officinale</name>
    <name type="common">Ginger</name>
    <name type="synonym">Amomum zingiber</name>
    <dbReference type="NCBI Taxonomy" id="94328"/>
    <lineage>
        <taxon>Eukaryota</taxon>
        <taxon>Viridiplantae</taxon>
        <taxon>Streptophyta</taxon>
        <taxon>Embryophyta</taxon>
        <taxon>Tracheophyta</taxon>
        <taxon>Spermatophyta</taxon>
        <taxon>Magnoliopsida</taxon>
        <taxon>Liliopsida</taxon>
        <taxon>Zingiberales</taxon>
        <taxon>Zingiberaceae</taxon>
        <taxon>Zingiber</taxon>
    </lineage>
</organism>
<dbReference type="GO" id="GO:0005737">
    <property type="term" value="C:cytoplasm"/>
    <property type="evidence" value="ECO:0007669"/>
    <property type="project" value="TreeGrafter"/>
</dbReference>
<dbReference type="Gene3D" id="3.40.30.10">
    <property type="entry name" value="Glutaredoxin"/>
    <property type="match status" value="1"/>
</dbReference>
<dbReference type="GO" id="GO:0004364">
    <property type="term" value="F:glutathione transferase activity"/>
    <property type="evidence" value="ECO:0007669"/>
    <property type="project" value="UniProtKB-EC"/>
</dbReference>
<dbReference type="SFLD" id="SFLDG01152">
    <property type="entry name" value="Main.3:_Omega-_and_Tau-like"/>
    <property type="match status" value="1"/>
</dbReference>
<evidence type="ECO:0000256" key="2">
    <source>
        <dbReference type="ARBA" id="ARBA00022679"/>
    </source>
</evidence>
<sequence length="281" mass="31096">MANAKEVRLYGMTRSGYCLMVHHALRLKGVPYDYVEEDLKNKSQELLRLNPVHKKVPVLVVDGRPVAESLVILQYIDELWGSLAPRLLPEDPHRRAKVRFWADFVYQKVVPLTYVIPKAEGDSKAAAVAEFRAQLVAMEAGVGEELWVDGAGPFINGDAPGLLDLLVGSCHTGIKFLEGVADVQLLDKEETPLLCSIMEAFLQLDVVKETTDFLQQHNPLSKLREAPLALLLLPSLAEPPRDRGFQPPEPPPLSSAEGCRIADADQEGVSLANQDLFCNHF</sequence>
<dbReference type="InterPro" id="IPR036249">
    <property type="entry name" value="Thioredoxin-like_sf"/>
</dbReference>
<evidence type="ECO:0000313" key="7">
    <source>
        <dbReference type="Proteomes" id="UP000734854"/>
    </source>
</evidence>
<dbReference type="SFLD" id="SFLDG00358">
    <property type="entry name" value="Main_(cytGST)"/>
    <property type="match status" value="1"/>
</dbReference>
<evidence type="ECO:0000259" key="4">
    <source>
        <dbReference type="PROSITE" id="PS50404"/>
    </source>
</evidence>
<evidence type="ECO:0000259" key="5">
    <source>
        <dbReference type="PROSITE" id="PS50405"/>
    </source>
</evidence>
<feature type="domain" description="GST N-terminal" evidence="4">
    <location>
        <begin position="5"/>
        <end position="84"/>
    </location>
</feature>
<evidence type="ECO:0000256" key="1">
    <source>
        <dbReference type="ARBA" id="ARBA00012452"/>
    </source>
</evidence>
<keyword evidence="7" id="KW-1185">Reference proteome</keyword>
<dbReference type="InterPro" id="IPR036282">
    <property type="entry name" value="Glutathione-S-Trfase_C_sf"/>
</dbReference>
<reference evidence="6 7" key="1">
    <citation type="submission" date="2020-08" db="EMBL/GenBank/DDBJ databases">
        <title>Plant Genome Project.</title>
        <authorList>
            <person name="Zhang R.-G."/>
        </authorList>
    </citation>
    <scope>NUCLEOTIDE SEQUENCE [LARGE SCALE GENOMIC DNA]</scope>
    <source>
        <tissue evidence="6">Rhizome</tissue>
    </source>
</reference>